<protein>
    <recommendedName>
        <fullName evidence="1">ParB-like N-terminal domain-containing protein</fullName>
    </recommendedName>
</protein>
<dbReference type="Pfam" id="PF02195">
    <property type="entry name" value="ParB_N"/>
    <property type="match status" value="1"/>
</dbReference>
<evidence type="ECO:0000259" key="1">
    <source>
        <dbReference type="Pfam" id="PF02195"/>
    </source>
</evidence>
<organism evidence="2">
    <name type="scientific">viral metagenome</name>
    <dbReference type="NCBI Taxonomy" id="1070528"/>
    <lineage>
        <taxon>unclassified sequences</taxon>
        <taxon>metagenomes</taxon>
        <taxon>organismal metagenomes</taxon>
    </lineage>
</organism>
<sequence>MKGEIMLKKIQIKRVKNILLTDIDIPYENMSRQSFVKILKKHKHTNWHKVKEITEGPESIKELMDSMKRVGQIECIGVTQIDVSEDLLEEDGREGVYFLRYGLRRFVAAYLLGWSRIKAVIF</sequence>
<dbReference type="InterPro" id="IPR036086">
    <property type="entry name" value="ParB/Sulfiredoxin_sf"/>
</dbReference>
<dbReference type="Gene3D" id="3.90.1530.30">
    <property type="match status" value="1"/>
</dbReference>
<feature type="domain" description="ParB-like N-terminal" evidence="1">
    <location>
        <begin position="57"/>
        <end position="121"/>
    </location>
</feature>
<dbReference type="EMBL" id="MT141561">
    <property type="protein sequence ID" value="QJA66837.1"/>
    <property type="molecule type" value="Genomic_DNA"/>
</dbReference>
<dbReference type="InterPro" id="IPR003115">
    <property type="entry name" value="ParB_N"/>
</dbReference>
<accession>A0A6M3JD67</accession>
<evidence type="ECO:0000313" key="2">
    <source>
        <dbReference type="EMBL" id="QJA66837.1"/>
    </source>
</evidence>
<reference evidence="2" key="1">
    <citation type="submission" date="2020-03" db="EMBL/GenBank/DDBJ databases">
        <title>The deep terrestrial virosphere.</title>
        <authorList>
            <person name="Holmfeldt K."/>
            <person name="Nilsson E."/>
            <person name="Simone D."/>
            <person name="Lopez-Fernandez M."/>
            <person name="Wu X."/>
            <person name="de Brujin I."/>
            <person name="Lundin D."/>
            <person name="Andersson A."/>
            <person name="Bertilsson S."/>
            <person name="Dopson M."/>
        </authorList>
    </citation>
    <scope>NUCLEOTIDE SEQUENCE</scope>
    <source>
        <strain evidence="2">MM415B00326</strain>
    </source>
</reference>
<name>A0A6M3JD67_9ZZZZ</name>
<proteinExistence type="predicted"/>
<gene>
    <name evidence="2" type="ORF">MM415B00326_0037</name>
</gene>
<dbReference type="AlphaFoldDB" id="A0A6M3JD67"/>
<dbReference type="SUPFAM" id="SSF110849">
    <property type="entry name" value="ParB/Sulfiredoxin"/>
    <property type="match status" value="1"/>
</dbReference>